<evidence type="ECO:0000256" key="2">
    <source>
        <dbReference type="ARBA" id="ARBA00004651"/>
    </source>
</evidence>
<evidence type="ECO:0000256" key="6">
    <source>
        <dbReference type="ARBA" id="ARBA00022679"/>
    </source>
</evidence>
<dbReference type="InterPro" id="IPR036890">
    <property type="entry name" value="HATPase_C_sf"/>
</dbReference>
<dbReference type="InterPro" id="IPR005467">
    <property type="entry name" value="His_kinase_dom"/>
</dbReference>
<feature type="transmembrane region" description="Helical" evidence="12">
    <location>
        <begin position="199"/>
        <end position="217"/>
    </location>
</feature>
<dbReference type="SMART" id="SM00388">
    <property type="entry name" value="HisKA"/>
    <property type="match status" value="1"/>
</dbReference>
<dbReference type="InterPro" id="IPR007895">
    <property type="entry name" value="MASE1"/>
</dbReference>
<dbReference type="PANTHER" id="PTHR43547:SF2">
    <property type="entry name" value="HYBRID SIGNAL TRANSDUCTION HISTIDINE KINASE C"/>
    <property type="match status" value="1"/>
</dbReference>
<gene>
    <name evidence="15" type="ORF">A2419_02895</name>
</gene>
<proteinExistence type="predicted"/>
<evidence type="ECO:0000256" key="1">
    <source>
        <dbReference type="ARBA" id="ARBA00000085"/>
    </source>
</evidence>
<keyword evidence="10 12" id="KW-0472">Membrane</keyword>
<evidence type="ECO:0000259" key="14">
    <source>
        <dbReference type="PROSITE" id="PS50110"/>
    </source>
</evidence>
<evidence type="ECO:0000256" key="4">
    <source>
        <dbReference type="ARBA" id="ARBA00022475"/>
    </source>
</evidence>
<dbReference type="EC" id="2.7.13.3" evidence="3"/>
<dbReference type="Proteomes" id="UP000176568">
    <property type="component" value="Unassembled WGS sequence"/>
</dbReference>
<dbReference type="SMART" id="SM00387">
    <property type="entry name" value="HATPase_c"/>
    <property type="match status" value="1"/>
</dbReference>
<dbReference type="SUPFAM" id="SSF55874">
    <property type="entry name" value="ATPase domain of HSP90 chaperone/DNA topoisomerase II/histidine kinase"/>
    <property type="match status" value="1"/>
</dbReference>
<dbReference type="Pfam" id="PF02518">
    <property type="entry name" value="HATPase_c"/>
    <property type="match status" value="1"/>
</dbReference>
<dbReference type="SUPFAM" id="SSF47384">
    <property type="entry name" value="Homodimeric domain of signal transducing histidine kinase"/>
    <property type="match status" value="1"/>
</dbReference>
<feature type="domain" description="Response regulatory" evidence="14">
    <location>
        <begin position="578"/>
        <end position="692"/>
    </location>
</feature>
<feature type="transmembrane region" description="Helical" evidence="12">
    <location>
        <begin position="278"/>
        <end position="297"/>
    </location>
</feature>
<comment type="subcellular location">
    <subcellularLocation>
        <location evidence="2">Cell membrane</location>
        <topology evidence="2">Multi-pass membrane protein</topology>
    </subcellularLocation>
</comment>
<organism evidence="15 16">
    <name type="scientific">Candidatus Adlerbacteria bacterium RIFOXYC1_FULL_48_26</name>
    <dbReference type="NCBI Taxonomy" id="1797247"/>
    <lineage>
        <taxon>Bacteria</taxon>
        <taxon>Candidatus Adleribacteriota</taxon>
    </lineage>
</organism>
<keyword evidence="5 11" id="KW-0597">Phosphoprotein</keyword>
<evidence type="ECO:0000256" key="11">
    <source>
        <dbReference type="PROSITE-ProRule" id="PRU00169"/>
    </source>
</evidence>
<evidence type="ECO:0000259" key="13">
    <source>
        <dbReference type="PROSITE" id="PS50109"/>
    </source>
</evidence>
<dbReference type="InterPro" id="IPR011006">
    <property type="entry name" value="CheY-like_superfamily"/>
</dbReference>
<keyword evidence="4" id="KW-1003">Cell membrane</keyword>
<comment type="catalytic activity">
    <reaction evidence="1">
        <text>ATP + protein L-histidine = ADP + protein N-phospho-L-histidine.</text>
        <dbReference type="EC" id="2.7.13.3"/>
    </reaction>
</comment>
<evidence type="ECO:0000256" key="7">
    <source>
        <dbReference type="ARBA" id="ARBA00022692"/>
    </source>
</evidence>
<evidence type="ECO:0000313" key="15">
    <source>
        <dbReference type="EMBL" id="OGC88587.1"/>
    </source>
</evidence>
<evidence type="ECO:0000313" key="16">
    <source>
        <dbReference type="Proteomes" id="UP000176568"/>
    </source>
</evidence>
<dbReference type="AlphaFoldDB" id="A0A1F4Y3N4"/>
<dbReference type="InterPro" id="IPR003661">
    <property type="entry name" value="HisK_dim/P_dom"/>
</dbReference>
<dbReference type="PROSITE" id="PS50110">
    <property type="entry name" value="RESPONSE_REGULATORY"/>
    <property type="match status" value="1"/>
</dbReference>
<dbReference type="CDD" id="cd00082">
    <property type="entry name" value="HisKA"/>
    <property type="match status" value="1"/>
</dbReference>
<evidence type="ECO:0000256" key="8">
    <source>
        <dbReference type="ARBA" id="ARBA00022777"/>
    </source>
</evidence>
<dbReference type="SUPFAM" id="SSF52172">
    <property type="entry name" value="CheY-like"/>
    <property type="match status" value="1"/>
</dbReference>
<dbReference type="GO" id="GO:0000155">
    <property type="term" value="F:phosphorelay sensor kinase activity"/>
    <property type="evidence" value="ECO:0007669"/>
    <property type="project" value="InterPro"/>
</dbReference>
<evidence type="ECO:0000256" key="12">
    <source>
        <dbReference type="SAM" id="Phobius"/>
    </source>
</evidence>
<feature type="transmembrane region" description="Helical" evidence="12">
    <location>
        <begin position="223"/>
        <end position="241"/>
    </location>
</feature>
<keyword evidence="8" id="KW-0418">Kinase</keyword>
<feature type="transmembrane region" description="Helical" evidence="12">
    <location>
        <begin position="166"/>
        <end position="187"/>
    </location>
</feature>
<dbReference type="Gene3D" id="3.30.565.10">
    <property type="entry name" value="Histidine kinase-like ATPase, C-terminal domain"/>
    <property type="match status" value="1"/>
</dbReference>
<feature type="transmembrane region" description="Helical" evidence="12">
    <location>
        <begin position="132"/>
        <end position="154"/>
    </location>
</feature>
<protein>
    <recommendedName>
        <fullName evidence="3">histidine kinase</fullName>
        <ecNumber evidence="3">2.7.13.3</ecNumber>
    </recommendedName>
</protein>
<dbReference type="PANTHER" id="PTHR43547">
    <property type="entry name" value="TWO-COMPONENT HISTIDINE KINASE"/>
    <property type="match status" value="1"/>
</dbReference>
<dbReference type="GO" id="GO:0005886">
    <property type="term" value="C:plasma membrane"/>
    <property type="evidence" value="ECO:0007669"/>
    <property type="project" value="UniProtKB-SubCell"/>
</dbReference>
<dbReference type="STRING" id="1797247.A2419_02895"/>
<keyword evidence="7 12" id="KW-0812">Transmembrane</keyword>
<dbReference type="PRINTS" id="PR00344">
    <property type="entry name" value="BCTRLSENSOR"/>
</dbReference>
<feature type="domain" description="Histidine kinase" evidence="13">
    <location>
        <begin position="335"/>
        <end position="552"/>
    </location>
</feature>
<dbReference type="Gene3D" id="3.40.50.2300">
    <property type="match status" value="1"/>
</dbReference>
<name>A0A1F4Y3N4_9BACT</name>
<dbReference type="EMBL" id="MEXB01000007">
    <property type="protein sequence ID" value="OGC88587.1"/>
    <property type="molecule type" value="Genomic_DNA"/>
</dbReference>
<dbReference type="PROSITE" id="PS50109">
    <property type="entry name" value="HIS_KIN"/>
    <property type="match status" value="1"/>
</dbReference>
<dbReference type="SMART" id="SM00448">
    <property type="entry name" value="REC"/>
    <property type="match status" value="1"/>
</dbReference>
<feature type="transmembrane region" description="Helical" evidence="12">
    <location>
        <begin position="79"/>
        <end position="104"/>
    </location>
</feature>
<evidence type="ECO:0000256" key="3">
    <source>
        <dbReference type="ARBA" id="ARBA00012438"/>
    </source>
</evidence>
<feature type="modified residue" description="4-aspartylphosphate" evidence="11">
    <location>
        <position position="627"/>
    </location>
</feature>
<dbReference type="InterPro" id="IPR001789">
    <property type="entry name" value="Sig_transdc_resp-reg_receiver"/>
</dbReference>
<dbReference type="FunFam" id="3.30.565.10:FF:000006">
    <property type="entry name" value="Sensor histidine kinase WalK"/>
    <property type="match status" value="1"/>
</dbReference>
<evidence type="ECO:0000256" key="9">
    <source>
        <dbReference type="ARBA" id="ARBA00022989"/>
    </source>
</evidence>
<dbReference type="Gene3D" id="1.10.287.130">
    <property type="match status" value="1"/>
</dbReference>
<dbReference type="Pfam" id="PF00072">
    <property type="entry name" value="Response_reg"/>
    <property type="match status" value="1"/>
</dbReference>
<keyword evidence="9 12" id="KW-1133">Transmembrane helix</keyword>
<sequence>MRFCIGMVKGMVPGMKHLFWKIRSNYTRREWQLAGVLLVSYTLVFFLASLVLPLSARFNPASAIALATLYFGGRKLWPVVYVSAVISQIVTGSPLIAILLLPLIETIQATAGSWLLHKAHIDPLFRRYRDTFYFIITIVGISAISSTLVMIVRLLRGDTDILMSGWYAYVATLFCLLIVTPFLLRWFTKPRFSRTFVEILELFSVFVFLICIDYTLFIRGVGIFASIPLVYFILVPLFWIALRLRPRFITLALLITSFFAVTGVLLHSQPSALAANLYQIEILIIVLAVMFFIVTSLEEDRRVNTNIMHSQMAALRNAVAKESSESKAKNDFIAILSHELRNPLAPILSSIDLLKLKNSHDAEDMEILEMMEDRMGTVRRLLDDLLDISRISEGKVTLKKDVVELTSVLKSAVVSTEHHRKELHQRLAMKLPQKPLSIVGDAVRLEQIFSNLLTNASKFSSSGDTIALHMREHDGVAEIEVVDRGIGIDPGELETIFLPFRQIQDAERSKKGLGIGLALVRNFVEMHSGTIQAHSEGRNRGSRFIVRLPLIVTAENRSSHGDRAGNPLQKGRTKANPLILIVDDNDAAAGGIGRLLEFQGYRVAYAYDGNQGTTKARSLSPDAVFLDIGLPDQDGWKVAKTLKAQGFTGRLIALTGYGIEHKKMMDQEVRFDYYLVKPVGLADLQRVLTGLV</sequence>
<dbReference type="Pfam" id="PF00512">
    <property type="entry name" value="HisKA"/>
    <property type="match status" value="1"/>
</dbReference>
<feature type="transmembrane region" description="Helical" evidence="12">
    <location>
        <begin position="248"/>
        <end position="266"/>
    </location>
</feature>
<evidence type="ECO:0000256" key="5">
    <source>
        <dbReference type="ARBA" id="ARBA00022553"/>
    </source>
</evidence>
<evidence type="ECO:0000256" key="10">
    <source>
        <dbReference type="ARBA" id="ARBA00023136"/>
    </source>
</evidence>
<dbReference type="InterPro" id="IPR004358">
    <property type="entry name" value="Sig_transdc_His_kin-like_C"/>
</dbReference>
<dbReference type="InterPro" id="IPR003594">
    <property type="entry name" value="HATPase_dom"/>
</dbReference>
<dbReference type="Pfam" id="PF05231">
    <property type="entry name" value="MASE1"/>
    <property type="match status" value="1"/>
</dbReference>
<keyword evidence="6" id="KW-0808">Transferase</keyword>
<comment type="caution">
    <text evidence="15">The sequence shown here is derived from an EMBL/GenBank/DDBJ whole genome shotgun (WGS) entry which is preliminary data.</text>
</comment>
<reference evidence="15 16" key="1">
    <citation type="journal article" date="2016" name="Nat. Commun.">
        <title>Thousands of microbial genomes shed light on interconnected biogeochemical processes in an aquifer system.</title>
        <authorList>
            <person name="Anantharaman K."/>
            <person name="Brown C.T."/>
            <person name="Hug L.A."/>
            <person name="Sharon I."/>
            <person name="Castelle C.J."/>
            <person name="Probst A.J."/>
            <person name="Thomas B.C."/>
            <person name="Singh A."/>
            <person name="Wilkins M.J."/>
            <person name="Karaoz U."/>
            <person name="Brodie E.L."/>
            <person name="Williams K.H."/>
            <person name="Hubbard S.S."/>
            <person name="Banfield J.F."/>
        </authorList>
    </citation>
    <scope>NUCLEOTIDE SEQUENCE [LARGE SCALE GENOMIC DNA]</scope>
</reference>
<accession>A0A1F4Y3N4</accession>
<dbReference type="InterPro" id="IPR036097">
    <property type="entry name" value="HisK_dim/P_sf"/>
</dbReference>